<reference evidence="2 3" key="1">
    <citation type="submission" date="2017-04" db="EMBL/GenBank/DDBJ databases">
        <authorList>
            <person name="Afonso C.L."/>
            <person name="Miller P.J."/>
            <person name="Scott M.A."/>
            <person name="Spackman E."/>
            <person name="Goraichik I."/>
            <person name="Dimitrov K.M."/>
            <person name="Suarez D.L."/>
            <person name="Swayne D.E."/>
        </authorList>
    </citation>
    <scope>NUCLEOTIDE SEQUENCE [LARGE SCALE GENOMIC DNA]</scope>
    <source>
        <strain evidence="2 3">KR-140</strain>
    </source>
</reference>
<dbReference type="HAMAP" id="MF_00761">
    <property type="entry name" value="UPF0303"/>
    <property type="match status" value="1"/>
</dbReference>
<organism evidence="2 3">
    <name type="scientific">Deinococcus hopiensis KR-140</name>
    <dbReference type="NCBI Taxonomy" id="695939"/>
    <lineage>
        <taxon>Bacteria</taxon>
        <taxon>Thermotogati</taxon>
        <taxon>Deinococcota</taxon>
        <taxon>Deinococci</taxon>
        <taxon>Deinococcales</taxon>
        <taxon>Deinococcaceae</taxon>
        <taxon>Deinococcus</taxon>
    </lineage>
</organism>
<proteinExistence type="inferred from homology"/>
<dbReference type="AlphaFoldDB" id="A0A1W1UQK8"/>
<comment type="similarity">
    <text evidence="1">Belongs to the UPF0303 family.</text>
</comment>
<dbReference type="NCBIfam" id="NF002696">
    <property type="entry name" value="PRK02487.1-5"/>
    <property type="match status" value="1"/>
</dbReference>
<sequence length="171" mass="18988">MTSPSPSLSSSLATQEQHLVFDRFDADTAWQIGTRLVELARTKDKPVVIDIRLFSHPLFYAALPNSTPDHAEWIRRKRNTVARFHTSSYGVGVGLRRRGTTLEQEFGLSKKDYIENGGSFPIRLRDSGVIGSITVSGLPEEEDHLMVVQVLCETLGMDLAALTRGFGAQEE</sequence>
<dbReference type="EMBL" id="FWWU01000006">
    <property type="protein sequence ID" value="SMB82984.1"/>
    <property type="molecule type" value="Genomic_DNA"/>
</dbReference>
<dbReference type="Proteomes" id="UP000192582">
    <property type="component" value="Unassembled WGS sequence"/>
</dbReference>
<dbReference type="InterPro" id="IPR038084">
    <property type="entry name" value="PduO/GlcC-like_sf"/>
</dbReference>
<dbReference type="PIRSF" id="PIRSF008757">
    <property type="entry name" value="UCP008757"/>
    <property type="match status" value="1"/>
</dbReference>
<protein>
    <recommendedName>
        <fullName evidence="1">UPF0303 protein SAMN00790413_04220</fullName>
    </recommendedName>
</protein>
<gene>
    <name evidence="2" type="ORF">SAMN00790413_04220</name>
</gene>
<dbReference type="SUPFAM" id="SSF143744">
    <property type="entry name" value="GlcG-like"/>
    <property type="match status" value="1"/>
</dbReference>
<dbReference type="Gene3D" id="3.30.450.150">
    <property type="entry name" value="Haem-degrading domain"/>
    <property type="match status" value="1"/>
</dbReference>
<evidence type="ECO:0000256" key="1">
    <source>
        <dbReference type="HAMAP-Rule" id="MF_00761"/>
    </source>
</evidence>
<accession>A0A1W1UQK8</accession>
<evidence type="ECO:0000313" key="2">
    <source>
        <dbReference type="EMBL" id="SMB82984.1"/>
    </source>
</evidence>
<dbReference type="RefSeq" id="WP_212648271.1">
    <property type="nucleotide sequence ID" value="NZ_FWWU01000006.1"/>
</dbReference>
<keyword evidence="3" id="KW-1185">Reference proteome</keyword>
<name>A0A1W1UQK8_9DEIO</name>
<dbReference type="STRING" id="695939.SAMN00790413_04220"/>
<dbReference type="InterPro" id="IPR005624">
    <property type="entry name" value="PduO/GlcC-like"/>
</dbReference>
<dbReference type="Pfam" id="PF03928">
    <property type="entry name" value="HbpS-like"/>
    <property type="match status" value="1"/>
</dbReference>
<dbReference type="PANTHER" id="PTHR28255">
    <property type="match status" value="1"/>
</dbReference>
<dbReference type="PANTHER" id="PTHR28255:SF1">
    <property type="entry name" value="UPF0303 PROTEIN YBR137W"/>
    <property type="match status" value="1"/>
</dbReference>
<evidence type="ECO:0000313" key="3">
    <source>
        <dbReference type="Proteomes" id="UP000192582"/>
    </source>
</evidence>
<dbReference type="InterPro" id="IPR010371">
    <property type="entry name" value="YBR137W-like"/>
</dbReference>